<dbReference type="InterPro" id="IPR001279">
    <property type="entry name" value="Metallo-B-lactamas"/>
</dbReference>
<dbReference type="OrthoDB" id="9789133at2"/>
<dbReference type="RefSeq" id="WP_146887663.1">
    <property type="nucleotide sequence ID" value="NZ_BJXB01000022.1"/>
</dbReference>
<dbReference type="GO" id="GO:0016787">
    <property type="term" value="F:hydrolase activity"/>
    <property type="evidence" value="ECO:0007669"/>
    <property type="project" value="UniProtKB-KW"/>
</dbReference>
<name>A0A511N6P7_DEIC1</name>
<evidence type="ECO:0000313" key="2">
    <source>
        <dbReference type="EMBL" id="GEM48524.1"/>
    </source>
</evidence>
<evidence type="ECO:0000313" key="3">
    <source>
        <dbReference type="Proteomes" id="UP000321306"/>
    </source>
</evidence>
<dbReference type="SUPFAM" id="SSF56281">
    <property type="entry name" value="Metallo-hydrolase/oxidoreductase"/>
    <property type="match status" value="1"/>
</dbReference>
<feature type="domain" description="Metallo-beta-lactamase" evidence="1">
    <location>
        <begin position="9"/>
        <end position="199"/>
    </location>
</feature>
<organism evidence="2 3">
    <name type="scientific">Deinococcus cellulosilyticus (strain DSM 18568 / NBRC 106333 / KACC 11606 / 5516J-15)</name>
    <dbReference type="NCBI Taxonomy" id="1223518"/>
    <lineage>
        <taxon>Bacteria</taxon>
        <taxon>Thermotogati</taxon>
        <taxon>Deinococcota</taxon>
        <taxon>Deinococci</taxon>
        <taxon>Deinococcales</taxon>
        <taxon>Deinococcaceae</taxon>
        <taxon>Deinococcus</taxon>
    </lineage>
</organism>
<gene>
    <name evidence="2" type="ORF">DC3_41590</name>
</gene>
<dbReference type="SMART" id="SM00849">
    <property type="entry name" value="Lactamase_B"/>
    <property type="match status" value="1"/>
</dbReference>
<dbReference type="NCBIfam" id="NF001911">
    <property type="entry name" value="PRK00685.1"/>
    <property type="match status" value="1"/>
</dbReference>
<dbReference type="PANTHER" id="PTHR43546">
    <property type="entry name" value="UPF0173 METAL-DEPENDENT HYDROLASE MJ1163-RELATED"/>
    <property type="match status" value="1"/>
</dbReference>
<proteinExistence type="predicted"/>
<keyword evidence="3" id="KW-1185">Reference proteome</keyword>
<dbReference type="Proteomes" id="UP000321306">
    <property type="component" value="Unassembled WGS sequence"/>
</dbReference>
<dbReference type="InterPro" id="IPR050114">
    <property type="entry name" value="UPF0173_UPF0282_UlaG_hydrolase"/>
</dbReference>
<accession>A0A511N6P7</accession>
<comment type="caution">
    <text evidence="2">The sequence shown here is derived from an EMBL/GenBank/DDBJ whole genome shotgun (WGS) entry which is preliminary data.</text>
</comment>
<sequence length="236" mass="25895">MPAELTFLGHASFKVVTQHGDTILIDPWLRDNPACPPEHKSFSGADLILITHGHGDHMDLEVIFEAARTGTRLIAPNPIRWFLMEQGIEASLFETMNKGGTISVMDIEITMTQAFHHAQVNTRDGVGWLHEGVGYVLNLGKNRIYAAGDTSIFGDMRLIGDIYKPTLALLPIGDRYTMGPLEASHAIRLLGTRQVVPFHYGTMPSLSGTPEALMDLTRDIEGLSILPLQPGESLTL</sequence>
<evidence type="ECO:0000259" key="1">
    <source>
        <dbReference type="SMART" id="SM00849"/>
    </source>
</evidence>
<dbReference type="Gene3D" id="3.60.15.10">
    <property type="entry name" value="Ribonuclease Z/Hydroxyacylglutathione hydrolase-like"/>
    <property type="match status" value="1"/>
</dbReference>
<protein>
    <submittedName>
        <fullName evidence="2">UPF0173 metal-dependent hydrolase</fullName>
    </submittedName>
</protein>
<reference evidence="2 3" key="1">
    <citation type="submission" date="2019-07" db="EMBL/GenBank/DDBJ databases">
        <title>Whole genome shotgun sequence of Deinococcus cellulosilyticus NBRC 106333.</title>
        <authorList>
            <person name="Hosoyama A."/>
            <person name="Uohara A."/>
            <person name="Ohji S."/>
            <person name="Ichikawa N."/>
        </authorList>
    </citation>
    <scope>NUCLEOTIDE SEQUENCE [LARGE SCALE GENOMIC DNA]</scope>
    <source>
        <strain evidence="2 3">NBRC 106333</strain>
    </source>
</reference>
<dbReference type="AlphaFoldDB" id="A0A511N6P7"/>
<dbReference type="InterPro" id="IPR036866">
    <property type="entry name" value="RibonucZ/Hydroxyglut_hydro"/>
</dbReference>
<dbReference type="EMBL" id="BJXB01000022">
    <property type="protein sequence ID" value="GEM48524.1"/>
    <property type="molecule type" value="Genomic_DNA"/>
</dbReference>
<keyword evidence="2" id="KW-0378">Hydrolase</keyword>
<dbReference type="Pfam" id="PF12706">
    <property type="entry name" value="Lactamase_B_2"/>
    <property type="match status" value="1"/>
</dbReference>
<dbReference type="PANTHER" id="PTHR43546:SF3">
    <property type="entry name" value="UPF0173 METAL-DEPENDENT HYDROLASE MJ1163"/>
    <property type="match status" value="1"/>
</dbReference>